<dbReference type="Gene3D" id="3.30.160.60">
    <property type="entry name" value="Classic Zinc Finger"/>
    <property type="match status" value="1"/>
</dbReference>
<dbReference type="Proteomes" id="UP001324115">
    <property type="component" value="Unassembled WGS sequence"/>
</dbReference>
<feature type="region of interest" description="Disordered" evidence="5">
    <location>
        <begin position="1"/>
        <end position="52"/>
    </location>
</feature>
<keyword evidence="8" id="KW-1185">Reference proteome</keyword>
<dbReference type="InterPro" id="IPR003604">
    <property type="entry name" value="Matrin/U1-like-C_Znf_C2H2"/>
</dbReference>
<evidence type="ECO:0000313" key="8">
    <source>
        <dbReference type="Proteomes" id="UP001324115"/>
    </source>
</evidence>
<feature type="compositionally biased region" description="Basic and acidic residues" evidence="5">
    <location>
        <begin position="17"/>
        <end position="46"/>
    </location>
</feature>
<dbReference type="EMBL" id="JAXUIC010000847">
    <property type="protein sequence ID" value="KAK4538867.1"/>
    <property type="molecule type" value="Genomic_DNA"/>
</dbReference>
<organism evidence="7 8">
    <name type="scientific">Quercus rubra</name>
    <name type="common">Northern red oak</name>
    <name type="synonym">Quercus borealis</name>
    <dbReference type="NCBI Taxonomy" id="3512"/>
    <lineage>
        <taxon>Eukaryota</taxon>
        <taxon>Viridiplantae</taxon>
        <taxon>Streptophyta</taxon>
        <taxon>Embryophyta</taxon>
        <taxon>Tracheophyta</taxon>
        <taxon>Spermatophyta</taxon>
        <taxon>Magnoliopsida</taxon>
        <taxon>eudicotyledons</taxon>
        <taxon>Gunneridae</taxon>
        <taxon>Pentapetalae</taxon>
        <taxon>rosids</taxon>
        <taxon>fabids</taxon>
        <taxon>Fagales</taxon>
        <taxon>Fagaceae</taxon>
        <taxon>Quercus</taxon>
    </lineage>
</organism>
<keyword evidence="2" id="KW-0863">Zinc-finger</keyword>
<dbReference type="InterPro" id="IPR036236">
    <property type="entry name" value="Znf_C2H2_sf"/>
</dbReference>
<dbReference type="SUPFAM" id="SSF57667">
    <property type="entry name" value="beta-beta-alpha zinc fingers"/>
    <property type="match status" value="1"/>
</dbReference>
<name>A0AAN7I4S4_QUERU</name>
<sequence>MSKPTAAGGAGVGPSRRTWDVEEYTAKARERDRTDRERAQENEERIRKARSHPLNLDKDVGKTLMVDNSQDSRRGAGYYCEMCRKTFKDSIGYLDHINGRGHLRRLGQTQFVEKSSVEAVRKRIAMLLEKKKIAKERRGEEGSGREEEEEEGGEEEKRGEEPIATAGEGGGADDGMMKMMGFGGFGSRKK</sequence>
<dbReference type="GO" id="GO:0000398">
    <property type="term" value="P:mRNA splicing, via spliceosome"/>
    <property type="evidence" value="ECO:0007669"/>
    <property type="project" value="InterPro"/>
</dbReference>
<dbReference type="InterPro" id="IPR022755">
    <property type="entry name" value="Znf_C2H2_jaz"/>
</dbReference>
<keyword evidence="1" id="KW-0479">Metal-binding</keyword>
<accession>A0AAN7I4S4</accession>
<dbReference type="GO" id="GO:0008270">
    <property type="term" value="F:zinc ion binding"/>
    <property type="evidence" value="ECO:0007669"/>
    <property type="project" value="UniProtKB-KW"/>
</dbReference>
<proteinExistence type="predicted"/>
<dbReference type="GO" id="GO:0005681">
    <property type="term" value="C:spliceosomal complex"/>
    <property type="evidence" value="ECO:0007669"/>
    <property type="project" value="InterPro"/>
</dbReference>
<dbReference type="GO" id="GO:0003676">
    <property type="term" value="F:nucleic acid binding"/>
    <property type="evidence" value="ECO:0007669"/>
    <property type="project" value="InterPro"/>
</dbReference>
<dbReference type="PANTHER" id="PTHR45986">
    <property type="entry name" value="ZINC FINGER MATRIN-TYPE PROTEIN 2"/>
    <property type="match status" value="1"/>
</dbReference>
<dbReference type="AlphaFoldDB" id="A0AAN7I4S4"/>
<feature type="region of interest" description="Disordered" evidence="5">
    <location>
        <begin position="134"/>
        <end position="190"/>
    </location>
</feature>
<keyword evidence="3" id="KW-0862">Zinc</keyword>
<evidence type="ECO:0000259" key="6">
    <source>
        <dbReference type="PROSITE" id="PS00028"/>
    </source>
</evidence>
<evidence type="ECO:0000256" key="5">
    <source>
        <dbReference type="SAM" id="MobiDB-lite"/>
    </source>
</evidence>
<evidence type="ECO:0000256" key="1">
    <source>
        <dbReference type="ARBA" id="ARBA00022723"/>
    </source>
</evidence>
<feature type="compositionally biased region" description="Gly residues" evidence="5">
    <location>
        <begin position="181"/>
        <end position="190"/>
    </location>
</feature>
<keyword evidence="4" id="KW-0539">Nucleus</keyword>
<dbReference type="GO" id="GO:0046540">
    <property type="term" value="C:U4/U6 x U5 tri-snRNP complex"/>
    <property type="evidence" value="ECO:0007669"/>
    <property type="project" value="TreeGrafter"/>
</dbReference>
<comment type="caution">
    <text evidence="7">The sequence shown here is derived from an EMBL/GenBank/DDBJ whole genome shotgun (WGS) entry which is preliminary data.</text>
</comment>
<reference evidence="7 8" key="1">
    <citation type="journal article" date="2023" name="G3 (Bethesda)">
        <title>A haplotype-resolved chromosome-scale genome for Quercus rubra L. provides insights into the genetics of adaptive traits for red oak species.</title>
        <authorList>
            <person name="Kapoor B."/>
            <person name="Jenkins J."/>
            <person name="Schmutz J."/>
            <person name="Zhebentyayeva T."/>
            <person name="Kuelheim C."/>
            <person name="Coggeshall M."/>
            <person name="Heim C."/>
            <person name="Lasky J.R."/>
            <person name="Leites L."/>
            <person name="Islam-Faridi N."/>
            <person name="Romero-Severson J."/>
            <person name="DeLeo V.L."/>
            <person name="Lucas S.M."/>
            <person name="Lazic D."/>
            <person name="Gailing O."/>
            <person name="Carlson J."/>
            <person name="Staton M."/>
        </authorList>
    </citation>
    <scope>NUCLEOTIDE SEQUENCE [LARGE SCALE GENOMIC DNA]</scope>
    <source>
        <strain evidence="7">Pseudo-F2</strain>
    </source>
</reference>
<feature type="domain" description="C2H2-type" evidence="6">
    <location>
        <begin position="80"/>
        <end position="102"/>
    </location>
</feature>
<gene>
    <name evidence="7" type="ORF">RGQ29_032301</name>
</gene>
<protein>
    <recommendedName>
        <fullName evidence="6">C2H2-type domain-containing protein</fullName>
    </recommendedName>
</protein>
<dbReference type="InterPro" id="IPR013087">
    <property type="entry name" value="Znf_C2H2_type"/>
</dbReference>
<evidence type="ECO:0000256" key="3">
    <source>
        <dbReference type="ARBA" id="ARBA00022833"/>
    </source>
</evidence>
<feature type="compositionally biased region" description="Basic and acidic residues" evidence="5">
    <location>
        <begin position="134"/>
        <end position="145"/>
    </location>
</feature>
<dbReference type="PANTHER" id="PTHR45986:SF1">
    <property type="entry name" value="ZINC FINGER MATRIN-TYPE PROTEIN 2"/>
    <property type="match status" value="1"/>
</dbReference>
<dbReference type="PROSITE" id="PS00028">
    <property type="entry name" value="ZINC_FINGER_C2H2_1"/>
    <property type="match status" value="1"/>
</dbReference>
<dbReference type="InterPro" id="IPR040107">
    <property type="entry name" value="Snu23"/>
</dbReference>
<evidence type="ECO:0000256" key="4">
    <source>
        <dbReference type="ARBA" id="ARBA00023242"/>
    </source>
</evidence>
<evidence type="ECO:0000256" key="2">
    <source>
        <dbReference type="ARBA" id="ARBA00022771"/>
    </source>
</evidence>
<dbReference type="SMART" id="SM00451">
    <property type="entry name" value="ZnF_U1"/>
    <property type="match status" value="1"/>
</dbReference>
<dbReference type="Pfam" id="PF12171">
    <property type="entry name" value="zf-C2H2_jaz"/>
    <property type="match status" value="1"/>
</dbReference>
<evidence type="ECO:0000313" key="7">
    <source>
        <dbReference type="EMBL" id="KAK4538867.1"/>
    </source>
</evidence>